<name>I6Z7L6_MELRP</name>
<evidence type="ECO:0000313" key="1">
    <source>
        <dbReference type="EMBL" id="AFN75155.1"/>
    </source>
</evidence>
<sequence>MPALFFGCKQKTQIEDRIASELYVHILIINEKYGAESDSSKVYKKELFKKYNIDEKQFDDYLKSLEEDKEKWELFFNLSEEYLNRLKADGNIN</sequence>
<proteinExistence type="predicted"/>
<dbReference type="Proteomes" id="UP000009011">
    <property type="component" value="Chromosome"/>
</dbReference>
<evidence type="ECO:0000313" key="2">
    <source>
        <dbReference type="Proteomes" id="UP000009011"/>
    </source>
</evidence>
<gene>
    <name evidence="1" type="ordered locus">MROS_1923</name>
</gene>
<reference evidence="1 2" key="1">
    <citation type="journal article" date="2013" name="PLoS ONE">
        <title>Genomic analysis of Melioribacter roseus, facultatively anaerobic organotrophic bacterium representing a novel deep lineage within Bacteriodetes/Chlorobi group.</title>
        <authorList>
            <person name="Kadnikov V.V."/>
            <person name="Mardanov A.V."/>
            <person name="Podosokorskaya O.A."/>
            <person name="Gavrilov S.N."/>
            <person name="Kublanov I.V."/>
            <person name="Beletsky A.V."/>
            <person name="Bonch-Osmolovskaya E.A."/>
            <person name="Ravin N.V."/>
        </authorList>
    </citation>
    <scope>NUCLEOTIDE SEQUENCE [LARGE SCALE GENOMIC DNA]</scope>
    <source>
        <strain evidence="2">JCM 17771 / P3M-2</strain>
    </source>
</reference>
<organism evidence="1 2">
    <name type="scientific">Melioribacter roseus (strain DSM 23840 / JCM 17771 / VKM B-2668 / P3M-2)</name>
    <dbReference type="NCBI Taxonomy" id="1191523"/>
    <lineage>
        <taxon>Bacteria</taxon>
        <taxon>Pseudomonadati</taxon>
        <taxon>Ignavibacteriota</taxon>
        <taxon>Ignavibacteria</taxon>
        <taxon>Ignavibacteriales</taxon>
        <taxon>Melioribacteraceae</taxon>
        <taxon>Melioribacter</taxon>
    </lineage>
</organism>
<accession>I6Z7L6</accession>
<protein>
    <submittedName>
        <fullName evidence="1">Uncharacterized protein</fullName>
    </submittedName>
</protein>
<dbReference type="KEGG" id="mro:MROS_1923"/>
<dbReference type="STRING" id="1191523.MROS_1923"/>
<dbReference type="AlphaFoldDB" id="I6Z7L6"/>
<dbReference type="EMBL" id="CP003557">
    <property type="protein sequence ID" value="AFN75155.1"/>
    <property type="molecule type" value="Genomic_DNA"/>
</dbReference>
<keyword evidence="2" id="KW-1185">Reference proteome</keyword>
<dbReference type="RefSeq" id="WP_014856587.1">
    <property type="nucleotide sequence ID" value="NC_018178.1"/>
</dbReference>
<dbReference type="HOGENOM" id="CLU_2396229_0_0_10"/>